<feature type="transmembrane region" description="Helical" evidence="1">
    <location>
        <begin position="94"/>
        <end position="115"/>
    </location>
</feature>
<evidence type="ECO:0008006" key="4">
    <source>
        <dbReference type="Google" id="ProtNLM"/>
    </source>
</evidence>
<protein>
    <recommendedName>
        <fullName evidence="4">Transmembrane protein</fullName>
    </recommendedName>
</protein>
<dbReference type="Proteomes" id="UP000323144">
    <property type="component" value="Chromosome"/>
</dbReference>
<name>A0A5B9Y4P6_9MOLU</name>
<keyword evidence="1" id="KW-0812">Transmembrane</keyword>
<keyword evidence="1" id="KW-0472">Membrane</keyword>
<feature type="transmembrane region" description="Helical" evidence="1">
    <location>
        <begin position="190"/>
        <end position="211"/>
    </location>
</feature>
<dbReference type="EMBL" id="CP043026">
    <property type="protein sequence ID" value="QEH61930.1"/>
    <property type="molecule type" value="Genomic_DNA"/>
</dbReference>
<evidence type="ECO:0000256" key="1">
    <source>
        <dbReference type="SAM" id="Phobius"/>
    </source>
</evidence>
<gene>
    <name evidence="2" type="ORF">SCHIN_v1c07350</name>
</gene>
<feature type="transmembrane region" description="Helical" evidence="1">
    <location>
        <begin position="127"/>
        <end position="148"/>
    </location>
</feature>
<keyword evidence="1" id="KW-1133">Transmembrane helix</keyword>
<accession>A0A5B9Y4P6</accession>
<keyword evidence="3" id="KW-1185">Reference proteome</keyword>
<reference evidence="2 3" key="1">
    <citation type="submission" date="2019-08" db="EMBL/GenBank/DDBJ databases">
        <title>Complete genome sequence of Spiroplasma chinense CCH (DSM 19755).</title>
        <authorList>
            <person name="Shen H.-Y."/>
            <person name="Lin Y.-C."/>
            <person name="Chou L."/>
            <person name="Kuo C.-H."/>
        </authorList>
    </citation>
    <scope>NUCLEOTIDE SEQUENCE [LARGE SCALE GENOMIC DNA]</scope>
    <source>
        <strain evidence="2 3">CCH</strain>
    </source>
</reference>
<evidence type="ECO:0000313" key="2">
    <source>
        <dbReference type="EMBL" id="QEH61930.1"/>
    </source>
</evidence>
<proteinExistence type="predicted"/>
<evidence type="ECO:0000313" key="3">
    <source>
        <dbReference type="Proteomes" id="UP000323144"/>
    </source>
</evidence>
<sequence length="226" mass="26388">MKSISRNLFITLAIMFILLLVFTTFGFSINIQEVHILSQNNIQTNKINQDFGSLEAIKYIWPTYSDLVDEQSSGIIEYWKSFRIFSRLHALYELFIACMVILVIYFLANIVYLFNSKNKQVLVLIKSINLMASLLITIFIALMFLVYIRFVLDQHKIINEQNKDRAEKIKEYEIVGEIDKSEFHLNIKTYISLVLLVFSCAMTLFITTNLARHLKEVHPFKKVATN</sequence>
<organism evidence="2 3">
    <name type="scientific">Spiroplasma chinense</name>
    <dbReference type="NCBI Taxonomy" id="216932"/>
    <lineage>
        <taxon>Bacteria</taxon>
        <taxon>Bacillati</taxon>
        <taxon>Mycoplasmatota</taxon>
        <taxon>Mollicutes</taxon>
        <taxon>Entomoplasmatales</taxon>
        <taxon>Spiroplasmataceae</taxon>
        <taxon>Spiroplasma</taxon>
    </lineage>
</organism>
<dbReference type="RefSeq" id="WP_166508307.1">
    <property type="nucleotide sequence ID" value="NZ_CP043026.1"/>
</dbReference>
<dbReference type="AlphaFoldDB" id="A0A5B9Y4P6"/>
<dbReference type="KEGG" id="schi:SCHIN_v1c07350"/>
<feature type="transmembrane region" description="Helical" evidence="1">
    <location>
        <begin position="7"/>
        <end position="29"/>
    </location>
</feature>